<evidence type="ECO:0000256" key="5">
    <source>
        <dbReference type="ARBA" id="ARBA00022801"/>
    </source>
</evidence>
<reference evidence="10 11" key="1">
    <citation type="journal article" date="2010" name="Nature">
        <title>Genome sequencing and analysis of the model grass Brachypodium distachyon.</title>
        <authorList>
            <consortium name="International Brachypodium Initiative"/>
        </authorList>
    </citation>
    <scope>NUCLEOTIDE SEQUENCE [LARGE SCALE GENOMIC DNA]</scope>
    <source>
        <strain evidence="10">Bd21</strain>
        <strain evidence="11">cv. Bd21</strain>
    </source>
</reference>
<dbReference type="InterPro" id="IPR008162">
    <property type="entry name" value="Pyrophosphatase"/>
</dbReference>
<dbReference type="InterPro" id="IPR036649">
    <property type="entry name" value="Pyrophosphatase_sf"/>
</dbReference>
<dbReference type="PANTHER" id="PTHR10286">
    <property type="entry name" value="INORGANIC PYROPHOSPHATASE"/>
    <property type="match status" value="1"/>
</dbReference>
<dbReference type="ExpressionAtlas" id="A0A0Q3FP24">
    <property type="expression patterns" value="baseline and differential"/>
</dbReference>
<evidence type="ECO:0000256" key="4">
    <source>
        <dbReference type="ARBA" id="ARBA00022723"/>
    </source>
</evidence>
<keyword evidence="12" id="KW-1185">Reference proteome</keyword>
<dbReference type="CDD" id="cd00412">
    <property type="entry name" value="pyrophosphatase"/>
    <property type="match status" value="1"/>
</dbReference>
<dbReference type="Gene3D" id="3.90.80.10">
    <property type="entry name" value="Inorganic pyrophosphatase"/>
    <property type="match status" value="1"/>
</dbReference>
<dbReference type="SUPFAM" id="SSF50324">
    <property type="entry name" value="Inorganic pyrophosphatase"/>
    <property type="match status" value="1"/>
</dbReference>
<evidence type="ECO:0000256" key="2">
    <source>
        <dbReference type="ARBA" id="ARBA00006220"/>
    </source>
</evidence>
<dbReference type="GO" id="GO:0005737">
    <property type="term" value="C:cytoplasm"/>
    <property type="evidence" value="ECO:0007669"/>
    <property type="project" value="InterPro"/>
</dbReference>
<evidence type="ECO:0000256" key="1">
    <source>
        <dbReference type="ARBA" id="ARBA00001946"/>
    </source>
</evidence>
<evidence type="ECO:0000313" key="12">
    <source>
        <dbReference type="Proteomes" id="UP000008810"/>
    </source>
</evidence>
<dbReference type="FunFam" id="3.90.80.10:FF:000002">
    <property type="entry name" value="Soluble inorganic pyrophosphatase 4"/>
    <property type="match status" value="1"/>
</dbReference>
<dbReference type="Pfam" id="PF00719">
    <property type="entry name" value="Pyrophosphatase"/>
    <property type="match status" value="1"/>
</dbReference>
<dbReference type="Proteomes" id="UP000008810">
    <property type="component" value="Chromosome 3"/>
</dbReference>
<gene>
    <name evidence="11" type="primary">LOC100821009</name>
    <name evidence="10" type="ORF">BRADI_3g52740v3</name>
</gene>
<dbReference type="PROSITE" id="PS00387">
    <property type="entry name" value="PPASE"/>
    <property type="match status" value="1"/>
</dbReference>
<accession>A0A0Q3FP24</accession>
<keyword evidence="6" id="KW-0460">Magnesium</keyword>
<dbReference type="GO" id="GO:0004427">
    <property type="term" value="F:inorganic diphosphate phosphatase activity"/>
    <property type="evidence" value="ECO:0007669"/>
    <property type="project" value="UniProtKB-EC"/>
</dbReference>
<evidence type="ECO:0000256" key="7">
    <source>
        <dbReference type="ARBA" id="ARBA00032535"/>
    </source>
</evidence>
<dbReference type="GO" id="GO:0000287">
    <property type="term" value="F:magnesium ion binding"/>
    <property type="evidence" value="ECO:0007669"/>
    <property type="project" value="InterPro"/>
</dbReference>
<reference evidence="11" key="3">
    <citation type="submission" date="2018-08" db="UniProtKB">
        <authorList>
            <consortium name="EnsemblPlants"/>
        </authorList>
    </citation>
    <scope>IDENTIFICATION</scope>
    <source>
        <strain evidence="11">cv. Bd21</strain>
    </source>
</reference>
<dbReference type="EC" id="3.6.1.1" evidence="3"/>
<reference evidence="10" key="2">
    <citation type="submission" date="2017-06" db="EMBL/GenBank/DDBJ databases">
        <title>WGS assembly of Brachypodium distachyon.</title>
        <authorList>
            <consortium name="The International Brachypodium Initiative"/>
            <person name="Lucas S."/>
            <person name="Harmon-Smith M."/>
            <person name="Lail K."/>
            <person name="Tice H."/>
            <person name="Grimwood J."/>
            <person name="Bruce D."/>
            <person name="Barry K."/>
            <person name="Shu S."/>
            <person name="Lindquist E."/>
            <person name="Wang M."/>
            <person name="Pitluck S."/>
            <person name="Vogel J.P."/>
            <person name="Garvin D.F."/>
            <person name="Mockler T.C."/>
            <person name="Schmutz J."/>
            <person name="Rokhsar D."/>
            <person name="Bevan M.W."/>
        </authorList>
    </citation>
    <scope>NUCLEOTIDE SEQUENCE</scope>
    <source>
        <strain evidence="10">Bd21</strain>
    </source>
</reference>
<dbReference type="AlphaFoldDB" id="A0A0Q3FP24"/>
<sequence>MAGEADGNTRQTSRFPPALNERILSSMSQKHVAAHPWHDLEIGPGAPAVFNCVVEIPRGSKVKYELDKSTGLIKVDRVLYSSVVYPHNYGFIPRTLCEDNDPIDVLVLMQEQVVPGCFLRARAIGLMPMIDQGEKDDKIIAVCADDPEYRHFRDISELPKHRLQEIRRFFEDCTILHYDLSLPFPKCYVPDHQLQCLDTDY</sequence>
<evidence type="ECO:0000256" key="9">
    <source>
        <dbReference type="ARBA" id="ARBA00067975"/>
    </source>
</evidence>
<proteinExistence type="inferred from homology"/>
<dbReference type="OrthoDB" id="1608002at2759"/>
<evidence type="ECO:0000256" key="6">
    <source>
        <dbReference type="ARBA" id="ARBA00022842"/>
    </source>
</evidence>
<dbReference type="GO" id="GO:0006796">
    <property type="term" value="P:phosphate-containing compound metabolic process"/>
    <property type="evidence" value="ECO:0007669"/>
    <property type="project" value="InterPro"/>
</dbReference>
<keyword evidence="5" id="KW-0378">Hydrolase</keyword>
<evidence type="ECO:0000256" key="3">
    <source>
        <dbReference type="ARBA" id="ARBA00012146"/>
    </source>
</evidence>
<evidence type="ECO:0000313" key="10">
    <source>
        <dbReference type="EMBL" id="KQK00935.1"/>
    </source>
</evidence>
<name>A0A0Q3FP24_BRADI</name>
<dbReference type="EMBL" id="CM000882">
    <property type="protein sequence ID" value="KQK00935.1"/>
    <property type="molecule type" value="Genomic_DNA"/>
</dbReference>
<evidence type="ECO:0000256" key="8">
    <source>
        <dbReference type="ARBA" id="ARBA00047820"/>
    </source>
</evidence>
<evidence type="ECO:0000313" key="11">
    <source>
        <dbReference type="EnsemblPlants" id="KQK00935"/>
    </source>
</evidence>
<comment type="similarity">
    <text evidence="2">Belongs to the PPase family.</text>
</comment>
<keyword evidence="4" id="KW-0479">Metal-binding</keyword>
<comment type="cofactor">
    <cofactor evidence="1">
        <name>Mg(2+)</name>
        <dbReference type="ChEBI" id="CHEBI:18420"/>
    </cofactor>
</comment>
<dbReference type="HAMAP" id="MF_00209">
    <property type="entry name" value="Inorganic_PPase"/>
    <property type="match status" value="1"/>
</dbReference>
<protein>
    <recommendedName>
        <fullName evidence="9">Soluble inorganic pyrophosphatase</fullName>
        <ecNumber evidence="3">3.6.1.1</ecNumber>
    </recommendedName>
    <alternativeName>
        <fullName evidence="7">Pyrophosphate phospho-hydrolase</fullName>
    </alternativeName>
</protein>
<organism evidence="10">
    <name type="scientific">Brachypodium distachyon</name>
    <name type="common">Purple false brome</name>
    <name type="synonym">Trachynia distachya</name>
    <dbReference type="NCBI Taxonomy" id="15368"/>
    <lineage>
        <taxon>Eukaryota</taxon>
        <taxon>Viridiplantae</taxon>
        <taxon>Streptophyta</taxon>
        <taxon>Embryophyta</taxon>
        <taxon>Tracheophyta</taxon>
        <taxon>Spermatophyta</taxon>
        <taxon>Magnoliopsida</taxon>
        <taxon>Liliopsida</taxon>
        <taxon>Poales</taxon>
        <taxon>Poaceae</taxon>
        <taxon>BOP clade</taxon>
        <taxon>Pooideae</taxon>
        <taxon>Stipodae</taxon>
        <taxon>Brachypodieae</taxon>
        <taxon>Brachypodium</taxon>
    </lineage>
</organism>
<comment type="catalytic activity">
    <reaction evidence="8">
        <text>diphosphate + H2O = 2 phosphate + H(+)</text>
        <dbReference type="Rhea" id="RHEA:24576"/>
        <dbReference type="ChEBI" id="CHEBI:15377"/>
        <dbReference type="ChEBI" id="CHEBI:15378"/>
        <dbReference type="ChEBI" id="CHEBI:33019"/>
        <dbReference type="ChEBI" id="CHEBI:43474"/>
        <dbReference type="EC" id="3.6.1.1"/>
    </reaction>
</comment>
<dbReference type="Gramene" id="KQK00935">
    <property type="protein sequence ID" value="KQK00935"/>
    <property type="gene ID" value="BRADI_3g52740v3"/>
</dbReference>
<dbReference type="EnsemblPlants" id="KQK00935">
    <property type="protein sequence ID" value="KQK00935"/>
    <property type="gene ID" value="BRADI_3g52740v3"/>
</dbReference>